<dbReference type="Pfam" id="PF00460">
    <property type="entry name" value="Flg_bb_rod"/>
    <property type="match status" value="1"/>
</dbReference>
<dbReference type="Proteomes" id="UP000069241">
    <property type="component" value="Chromosome"/>
</dbReference>
<feature type="domain" description="Flagellar basal body rod protein N-terminal" evidence="7">
    <location>
        <begin position="19"/>
        <end position="39"/>
    </location>
</feature>
<evidence type="ECO:0000256" key="6">
    <source>
        <dbReference type="PIRNR" id="PIRNR002889"/>
    </source>
</evidence>
<keyword evidence="9" id="KW-1185">Reference proteome</keyword>
<accession>A0A0X8JIQ3</accession>
<proteinExistence type="inferred from homology"/>
<keyword evidence="8" id="KW-0969">Cilium</keyword>
<keyword evidence="8" id="KW-0966">Cell projection</keyword>
<dbReference type="EMBL" id="CP014229">
    <property type="protein sequence ID" value="AMD89544.1"/>
    <property type="molecule type" value="Genomic_DNA"/>
</dbReference>
<comment type="subunit">
    <text evidence="6">The basal body constitutes a major portion of the flagellar organelle and consists of a number of rings mounted on a central rod.</text>
</comment>
<comment type="subcellular location">
    <subcellularLocation>
        <location evidence="1 6">Bacterial flagellum basal body</location>
    </subcellularLocation>
</comment>
<evidence type="ECO:0000256" key="5">
    <source>
        <dbReference type="ARBA" id="ARBA00024934"/>
    </source>
</evidence>
<evidence type="ECO:0000313" key="8">
    <source>
        <dbReference type="EMBL" id="AMD89544.1"/>
    </source>
</evidence>
<comment type="function">
    <text evidence="5 6">Structural component of flagellum, the bacterial motility apparatus. Part of the rod structure of flagellar basal body.</text>
</comment>
<reference evidence="9" key="1">
    <citation type="submission" date="2016-02" db="EMBL/GenBank/DDBJ databases">
        <authorList>
            <person name="Holder M.E."/>
            <person name="Ajami N.J."/>
            <person name="Petrosino J.F."/>
        </authorList>
    </citation>
    <scope>NUCLEOTIDE SEQUENCE [LARGE SCALE GENOMIC DNA]</scope>
    <source>
        <strain evidence="9">CCUG 45958</strain>
    </source>
</reference>
<protein>
    <recommendedName>
        <fullName evidence="3 6">Flagellar basal body rod protein FlgB</fullName>
    </recommendedName>
</protein>
<evidence type="ECO:0000256" key="2">
    <source>
        <dbReference type="ARBA" id="ARBA00009677"/>
    </source>
</evidence>
<dbReference type="GO" id="GO:0030694">
    <property type="term" value="C:bacterial-type flagellum basal body, rod"/>
    <property type="evidence" value="ECO:0007669"/>
    <property type="project" value="InterPro"/>
</dbReference>
<dbReference type="PIRSF" id="PIRSF002889">
    <property type="entry name" value="Rod_FlgB"/>
    <property type="match status" value="1"/>
</dbReference>
<evidence type="ECO:0000256" key="3">
    <source>
        <dbReference type="ARBA" id="ARBA00014376"/>
    </source>
</evidence>
<dbReference type="InterPro" id="IPR001444">
    <property type="entry name" value="Flag_bb_rod_N"/>
</dbReference>
<comment type="similarity">
    <text evidence="2 6">Belongs to the flagella basal body rod proteins family.</text>
</comment>
<dbReference type="NCBIfam" id="NF009264">
    <property type="entry name" value="PRK12621.1"/>
    <property type="match status" value="1"/>
</dbReference>
<evidence type="ECO:0000256" key="1">
    <source>
        <dbReference type="ARBA" id="ARBA00004117"/>
    </source>
</evidence>
<evidence type="ECO:0000256" key="4">
    <source>
        <dbReference type="ARBA" id="ARBA00023143"/>
    </source>
</evidence>
<dbReference type="InterPro" id="IPR006300">
    <property type="entry name" value="FlgB"/>
</dbReference>
<dbReference type="NCBIfam" id="TIGR01396">
    <property type="entry name" value="FlgB"/>
    <property type="match status" value="1"/>
</dbReference>
<sequence>MKSMFNSQIGLVSRVMDMQLQRQNVITSNLANVETPNYKPRELAFEKELQSALGLDMKGRMSATSEGHMPAAFNPDNFGPEWSKQFKPRQIHGEDRVSLDKEMAKHAKNQLQYTALTQIMSKTFEGMSTIIQDGKQA</sequence>
<gene>
    <name evidence="8" type="primary">flgB</name>
    <name evidence="8" type="ORF">AXF13_05120</name>
</gene>
<keyword evidence="8" id="KW-0282">Flagellum</keyword>
<dbReference type="GO" id="GO:0071973">
    <property type="term" value="P:bacterial-type flagellum-dependent cell motility"/>
    <property type="evidence" value="ECO:0007669"/>
    <property type="project" value="InterPro"/>
</dbReference>
<evidence type="ECO:0000259" key="7">
    <source>
        <dbReference type="Pfam" id="PF00460"/>
    </source>
</evidence>
<evidence type="ECO:0000313" key="9">
    <source>
        <dbReference type="Proteomes" id="UP000069241"/>
    </source>
</evidence>
<dbReference type="STRING" id="44742.AXF13_05120"/>
<organism evidence="8 9">
    <name type="scientific">Desulfovibrio fairfieldensis</name>
    <dbReference type="NCBI Taxonomy" id="44742"/>
    <lineage>
        <taxon>Bacteria</taxon>
        <taxon>Pseudomonadati</taxon>
        <taxon>Thermodesulfobacteriota</taxon>
        <taxon>Desulfovibrionia</taxon>
        <taxon>Desulfovibrionales</taxon>
        <taxon>Desulfovibrionaceae</taxon>
        <taxon>Desulfovibrio</taxon>
    </lineage>
</organism>
<dbReference type="KEGG" id="dfi:AXF13_05120"/>
<name>A0A0X8JIQ3_9BACT</name>
<keyword evidence="4 6" id="KW-0975">Bacterial flagellum</keyword>
<dbReference type="RefSeq" id="WP_008683661.1">
    <property type="nucleotide sequence ID" value="NZ_CP014229.1"/>
</dbReference>
<dbReference type="AlphaFoldDB" id="A0A0X8JIQ3"/>